<keyword evidence="4" id="KW-1185">Reference proteome</keyword>
<dbReference type="Proteomes" id="UP000254978">
    <property type="component" value="Unassembled WGS sequence"/>
</dbReference>
<proteinExistence type="predicted"/>
<feature type="region of interest" description="Disordered" evidence="1">
    <location>
        <begin position="71"/>
        <end position="94"/>
    </location>
</feature>
<feature type="chain" id="PRO_5039584197" description="Intersectin-EH binding protein Ibp1" evidence="2">
    <location>
        <begin position="25"/>
        <end position="94"/>
    </location>
</feature>
<sequence length="94" mass="9227">MKIVKLSCAAALVLPALAAGVVGAAPATADCVSSSGPSLCYEGPNQTGASVALPVVPYPCDDDWLCATGGLSALDSGSSGLNTNRDRPGGSYLD</sequence>
<feature type="compositionally biased region" description="Low complexity" evidence="1">
    <location>
        <begin position="71"/>
        <end position="81"/>
    </location>
</feature>
<keyword evidence="2" id="KW-0732">Signal</keyword>
<reference evidence="3 4" key="1">
    <citation type="submission" date="2018-06" db="EMBL/GenBank/DDBJ databases">
        <authorList>
            <consortium name="Pathogen Informatics"/>
            <person name="Doyle S."/>
        </authorList>
    </citation>
    <scope>NUCLEOTIDE SEQUENCE [LARGE SCALE GENOMIC DNA]</scope>
    <source>
        <strain evidence="3 4">NCTC10821</strain>
    </source>
</reference>
<organism evidence="3 4">
    <name type="scientific">Mycolicibacterium tokaiense</name>
    <dbReference type="NCBI Taxonomy" id="39695"/>
    <lineage>
        <taxon>Bacteria</taxon>
        <taxon>Bacillati</taxon>
        <taxon>Actinomycetota</taxon>
        <taxon>Actinomycetes</taxon>
        <taxon>Mycobacteriales</taxon>
        <taxon>Mycobacteriaceae</taxon>
        <taxon>Mycolicibacterium</taxon>
    </lineage>
</organism>
<evidence type="ECO:0000313" key="4">
    <source>
        <dbReference type="Proteomes" id="UP000254978"/>
    </source>
</evidence>
<evidence type="ECO:0000256" key="1">
    <source>
        <dbReference type="SAM" id="MobiDB-lite"/>
    </source>
</evidence>
<evidence type="ECO:0008006" key="5">
    <source>
        <dbReference type="Google" id="ProtNLM"/>
    </source>
</evidence>
<dbReference type="EMBL" id="UGQT01000001">
    <property type="protein sequence ID" value="STZ60271.1"/>
    <property type="molecule type" value="Genomic_DNA"/>
</dbReference>
<dbReference type="OrthoDB" id="4641835at2"/>
<evidence type="ECO:0000313" key="3">
    <source>
        <dbReference type="EMBL" id="STZ60271.1"/>
    </source>
</evidence>
<gene>
    <name evidence="3" type="ORF">NCTC10821_03810</name>
</gene>
<accession>A0A378THI6</accession>
<dbReference type="AlphaFoldDB" id="A0A378THI6"/>
<protein>
    <recommendedName>
        <fullName evidence="5">Intersectin-EH binding protein Ibp1</fullName>
    </recommendedName>
</protein>
<feature type="signal peptide" evidence="2">
    <location>
        <begin position="1"/>
        <end position="24"/>
    </location>
</feature>
<evidence type="ECO:0000256" key="2">
    <source>
        <dbReference type="SAM" id="SignalP"/>
    </source>
</evidence>
<name>A0A378THI6_9MYCO</name>
<dbReference type="RefSeq" id="WP_115279491.1">
    <property type="nucleotide sequence ID" value="NZ_AP022600.1"/>
</dbReference>